<name>A0ABN1TYF4_9ACTN</name>
<dbReference type="InterPro" id="IPR006059">
    <property type="entry name" value="SBP"/>
</dbReference>
<dbReference type="PROSITE" id="PS51318">
    <property type="entry name" value="TAT"/>
    <property type="match status" value="1"/>
</dbReference>
<sequence length="468" mass="48698">MPGTRRRTTGSPAVAGSGRRTAPSPGGAAEPRRRRRLLRAAAALGCAALALTACSSGPVAAPQSESPFGETITLKVGTFGSFGYREAGLYADYMAKHPEVVITEAATQDSEEYWADLTAGLTGQGGKPLADIQAVEVGYISEATGPLADKLTDLQAAPGVHASSWLPWKSAQATTASGALVGLGTDTGPMAVCYRKDLFQKAGLPSDREAVGRLWAGDWSKFVDVGRRYKAHAPARTTFTDSAGGLFNAVLSSQPEQFSNARGELVYEDSPGVKKAWDLSVSAARSGLTSGLKQFGPEWNEALYLSGFATIVCPSWMTGVISKYAGDRGEGLWDIAPAPAAGNWGGAFLTVPKAGKHQKEAAALAAWLTAPEQQAKVFAATGNLPSATAALESKAVQDATNPYFNNAPTGRIYADAARTVLPAPIGRMDGAVKAAISDVALVDVARNGTDPKKAWNAVVKQITEKTGG</sequence>
<evidence type="ECO:0000256" key="1">
    <source>
        <dbReference type="SAM" id="MobiDB-lite"/>
    </source>
</evidence>
<protein>
    <submittedName>
        <fullName evidence="2">Extracellular solute-binding protein</fullName>
    </submittedName>
</protein>
<dbReference type="Pfam" id="PF13416">
    <property type="entry name" value="SBP_bac_8"/>
    <property type="match status" value="1"/>
</dbReference>
<dbReference type="InterPro" id="IPR050490">
    <property type="entry name" value="Bact_solute-bd_prot1"/>
</dbReference>
<dbReference type="InterPro" id="IPR006311">
    <property type="entry name" value="TAT_signal"/>
</dbReference>
<evidence type="ECO:0000313" key="2">
    <source>
        <dbReference type="EMBL" id="GAA1108793.1"/>
    </source>
</evidence>
<dbReference type="Gene3D" id="3.40.190.10">
    <property type="entry name" value="Periplasmic binding protein-like II"/>
    <property type="match status" value="1"/>
</dbReference>
<organism evidence="2 3">
    <name type="scientific">Kitasatospora arboriphila</name>
    <dbReference type="NCBI Taxonomy" id="258052"/>
    <lineage>
        <taxon>Bacteria</taxon>
        <taxon>Bacillati</taxon>
        <taxon>Actinomycetota</taxon>
        <taxon>Actinomycetes</taxon>
        <taxon>Kitasatosporales</taxon>
        <taxon>Streptomycetaceae</taxon>
        <taxon>Kitasatospora</taxon>
    </lineage>
</organism>
<keyword evidence="3" id="KW-1185">Reference proteome</keyword>
<dbReference type="PANTHER" id="PTHR43649">
    <property type="entry name" value="ARABINOSE-BINDING PROTEIN-RELATED"/>
    <property type="match status" value="1"/>
</dbReference>
<dbReference type="RefSeq" id="WP_344626671.1">
    <property type="nucleotide sequence ID" value="NZ_BAAALD010000074.1"/>
</dbReference>
<accession>A0ABN1TYF4</accession>
<comment type="caution">
    <text evidence="2">The sequence shown here is derived from an EMBL/GenBank/DDBJ whole genome shotgun (WGS) entry which is preliminary data.</text>
</comment>
<feature type="region of interest" description="Disordered" evidence="1">
    <location>
        <begin position="1"/>
        <end position="34"/>
    </location>
</feature>
<proteinExistence type="predicted"/>
<dbReference type="EMBL" id="BAAALD010000074">
    <property type="protein sequence ID" value="GAA1108793.1"/>
    <property type="molecule type" value="Genomic_DNA"/>
</dbReference>
<gene>
    <name evidence="2" type="ORF">GCM10009663_58170</name>
</gene>
<dbReference type="PANTHER" id="PTHR43649:SF32">
    <property type="entry name" value="SUGAR BINDING SECRETED PROTEIN"/>
    <property type="match status" value="1"/>
</dbReference>
<reference evidence="2 3" key="1">
    <citation type="journal article" date="2019" name="Int. J. Syst. Evol. Microbiol.">
        <title>The Global Catalogue of Microorganisms (GCM) 10K type strain sequencing project: providing services to taxonomists for standard genome sequencing and annotation.</title>
        <authorList>
            <consortium name="The Broad Institute Genomics Platform"/>
            <consortium name="The Broad Institute Genome Sequencing Center for Infectious Disease"/>
            <person name="Wu L."/>
            <person name="Ma J."/>
        </authorList>
    </citation>
    <scope>NUCLEOTIDE SEQUENCE [LARGE SCALE GENOMIC DNA]</scope>
    <source>
        <strain evidence="2 3">JCM 13002</strain>
    </source>
</reference>
<evidence type="ECO:0000313" key="3">
    <source>
        <dbReference type="Proteomes" id="UP001499987"/>
    </source>
</evidence>
<dbReference type="Proteomes" id="UP001499987">
    <property type="component" value="Unassembled WGS sequence"/>
</dbReference>
<dbReference type="SUPFAM" id="SSF53850">
    <property type="entry name" value="Periplasmic binding protein-like II"/>
    <property type="match status" value="1"/>
</dbReference>